<dbReference type="EMBL" id="LMUA01000001">
    <property type="protein sequence ID" value="KUE77930.1"/>
    <property type="molecule type" value="Genomic_DNA"/>
</dbReference>
<name>A0A0W7TVQ1_9FIRM</name>
<reference evidence="1 2" key="1">
    <citation type="submission" date="2015-10" db="EMBL/GenBank/DDBJ databases">
        <title>A novel member of the family Ruminococcaceae isolated from human faeces.</title>
        <authorList>
            <person name="Shkoporov A.N."/>
            <person name="Chaplin A.V."/>
            <person name="Motuzova O.V."/>
            <person name="Kafarskaia L.I."/>
            <person name="Efimov B.A."/>
        </authorList>
    </citation>
    <scope>NUCLEOTIDE SEQUENCE [LARGE SCALE GENOMIC DNA]</scope>
    <source>
        <strain evidence="1 2">668</strain>
    </source>
</reference>
<dbReference type="Proteomes" id="UP000053433">
    <property type="component" value="Unassembled WGS sequence"/>
</dbReference>
<accession>A0A0W7TVQ1</accession>
<protein>
    <submittedName>
        <fullName evidence="1">Uncharacterized protein</fullName>
    </submittedName>
</protein>
<evidence type="ECO:0000313" key="2">
    <source>
        <dbReference type="Proteomes" id="UP000053433"/>
    </source>
</evidence>
<sequence>MESRPVRLGWLSLLLTVIILCLATLSVLSFSTARADLALAQKQARQAQSVYALECAGQQWLAELDAALAQAGDTAELDALLPHGTAREGPGVSAVLEGADGRSLSVFAELTADGGYRVIQWRQSAEWAGEAEAPALFGTLREG</sequence>
<organism evidence="1 2">
    <name type="scientific">Ruthenibacterium lactatiformans</name>
    <dbReference type="NCBI Taxonomy" id="1550024"/>
    <lineage>
        <taxon>Bacteria</taxon>
        <taxon>Bacillati</taxon>
        <taxon>Bacillota</taxon>
        <taxon>Clostridia</taxon>
        <taxon>Eubacteriales</taxon>
        <taxon>Oscillospiraceae</taxon>
        <taxon>Ruthenibacterium</taxon>
    </lineage>
</organism>
<proteinExistence type="predicted"/>
<comment type="caution">
    <text evidence="1">The sequence shown here is derived from an EMBL/GenBank/DDBJ whole genome shotgun (WGS) entry which is preliminary data.</text>
</comment>
<dbReference type="RefSeq" id="WP_058722632.1">
    <property type="nucleotide sequence ID" value="NZ_DBGEBT010000046.1"/>
</dbReference>
<dbReference type="AlphaFoldDB" id="A0A0W7TVQ1"/>
<evidence type="ECO:0000313" key="1">
    <source>
        <dbReference type="EMBL" id="KUE77930.1"/>
    </source>
</evidence>
<gene>
    <name evidence="1" type="ORF">ASJ35_01240</name>
</gene>